<dbReference type="RefSeq" id="WP_164678284.1">
    <property type="nucleotide sequence ID" value="NZ_CP049057.1"/>
</dbReference>
<dbReference type="Gene3D" id="2.40.160.130">
    <property type="entry name" value="Capsule assembly protein Wzi"/>
    <property type="match status" value="1"/>
</dbReference>
<keyword evidence="3" id="KW-1185">Reference proteome</keyword>
<sequence>MRTHLLVFFLLGTCFCYSQSNVSFNGSVEASGYVSTNDSLPLWMYTNTSGKVGRVSAIAGLLEGEAIYSLTENSEILAGGAFYYRDNVADEFQRKNLYLQFRNSWLDITAGAKEFPEVAQGLSAINKNYLWTRNARPLPGIRIASAAPLKISRTFSVDAGIAHYELNDDRITRNTRLHYKHFALITNFNENHSFTAKIQHFAQWAGTSPDFGTLKNDFSAFVDVFTARESPEIGVDGEIYNAVGNHLGTYLFDYKFSTSFASTSIYHEHPFEDGSGTGFSNFPDGVWGIYVQPKKNTFISGIVYEFITTKDQSGATGGSGFDNYFNNSVYRSGWTYEGAMIGLPFMITAPRGELNEDRVTFISNSLSMHHVAVAGVYNKFAWKVKSSFVKNFGRLVSPFAETLTTTHHSLEITYPTQKLGTFTLLTGFDSSSSSDAIFGAGVQYAYRF</sequence>
<name>A0A6G6GID0_9FLAO</name>
<protein>
    <submittedName>
        <fullName evidence="2">Capsule assembly Wzi family protein</fullName>
    </submittedName>
</protein>
<proteinExistence type="predicted"/>
<dbReference type="Proteomes" id="UP000505306">
    <property type="component" value="Chromosome"/>
</dbReference>
<dbReference type="InterPro" id="IPR038636">
    <property type="entry name" value="Wzi_sf"/>
</dbReference>
<dbReference type="EMBL" id="CP049057">
    <property type="protein sequence ID" value="QIE58277.1"/>
    <property type="molecule type" value="Genomic_DNA"/>
</dbReference>
<reference evidence="2 3" key="1">
    <citation type="submission" date="2020-02" db="EMBL/GenBank/DDBJ databases">
        <title>Complete genome sequence of Flavobacteriaceae bacterium.</title>
        <authorList>
            <person name="Kim S.-J."/>
            <person name="Kim Y.-S."/>
            <person name="Kim K.-H."/>
        </authorList>
    </citation>
    <scope>NUCLEOTIDE SEQUENCE [LARGE SCALE GENOMIC DNA]</scope>
    <source>
        <strain evidence="2 3">RR4-40</strain>
    </source>
</reference>
<evidence type="ECO:0000313" key="2">
    <source>
        <dbReference type="EMBL" id="QIE58277.1"/>
    </source>
</evidence>
<feature type="chain" id="PRO_5026172220" evidence="1">
    <location>
        <begin position="21"/>
        <end position="448"/>
    </location>
</feature>
<feature type="signal peptide" evidence="1">
    <location>
        <begin position="1"/>
        <end position="20"/>
    </location>
</feature>
<organism evidence="2 3">
    <name type="scientific">Rasiella rasia</name>
    <dbReference type="NCBI Taxonomy" id="2744027"/>
    <lineage>
        <taxon>Bacteria</taxon>
        <taxon>Pseudomonadati</taxon>
        <taxon>Bacteroidota</taxon>
        <taxon>Flavobacteriia</taxon>
        <taxon>Flavobacteriales</taxon>
        <taxon>Flavobacteriaceae</taxon>
        <taxon>Rasiella</taxon>
    </lineage>
</organism>
<dbReference type="KEGG" id="mgel:G5B37_01445"/>
<keyword evidence="1" id="KW-0732">Signal</keyword>
<evidence type="ECO:0000313" key="3">
    <source>
        <dbReference type="Proteomes" id="UP000505306"/>
    </source>
</evidence>
<gene>
    <name evidence="2" type="ORF">G5B37_01445</name>
</gene>
<dbReference type="AlphaFoldDB" id="A0A6G6GID0"/>
<accession>A0A6G6GID0</accession>
<evidence type="ECO:0000256" key="1">
    <source>
        <dbReference type="SAM" id="SignalP"/>
    </source>
</evidence>